<comment type="caution">
    <text evidence="1">The sequence shown here is derived from an EMBL/GenBank/DDBJ whole genome shotgun (WGS) entry which is preliminary data.</text>
</comment>
<dbReference type="EMBL" id="JAYMYQ010000004">
    <property type="protein sequence ID" value="KAK7337384.1"/>
    <property type="molecule type" value="Genomic_DNA"/>
</dbReference>
<gene>
    <name evidence="1" type="ORF">VNO77_17954</name>
</gene>
<reference evidence="1 2" key="1">
    <citation type="submission" date="2024-01" db="EMBL/GenBank/DDBJ databases">
        <title>The genomes of 5 underutilized Papilionoideae crops provide insights into root nodulation and disease resistanc.</title>
        <authorList>
            <person name="Jiang F."/>
        </authorList>
    </citation>
    <scope>NUCLEOTIDE SEQUENCE [LARGE SCALE GENOMIC DNA]</scope>
    <source>
        <strain evidence="1">LVBAO_FW01</strain>
        <tissue evidence="1">Leaves</tissue>
    </source>
</reference>
<dbReference type="Proteomes" id="UP001367508">
    <property type="component" value="Unassembled WGS sequence"/>
</dbReference>
<dbReference type="AlphaFoldDB" id="A0AAN9QJ62"/>
<evidence type="ECO:0000313" key="2">
    <source>
        <dbReference type="Proteomes" id="UP001367508"/>
    </source>
</evidence>
<accession>A0AAN9QJ62</accession>
<evidence type="ECO:0000313" key="1">
    <source>
        <dbReference type="EMBL" id="KAK7337384.1"/>
    </source>
</evidence>
<proteinExistence type="predicted"/>
<protein>
    <submittedName>
        <fullName evidence="1">Uncharacterized protein</fullName>
    </submittedName>
</protein>
<organism evidence="1 2">
    <name type="scientific">Canavalia gladiata</name>
    <name type="common">Sword bean</name>
    <name type="synonym">Dolichos gladiatus</name>
    <dbReference type="NCBI Taxonomy" id="3824"/>
    <lineage>
        <taxon>Eukaryota</taxon>
        <taxon>Viridiplantae</taxon>
        <taxon>Streptophyta</taxon>
        <taxon>Embryophyta</taxon>
        <taxon>Tracheophyta</taxon>
        <taxon>Spermatophyta</taxon>
        <taxon>Magnoliopsida</taxon>
        <taxon>eudicotyledons</taxon>
        <taxon>Gunneridae</taxon>
        <taxon>Pentapetalae</taxon>
        <taxon>rosids</taxon>
        <taxon>fabids</taxon>
        <taxon>Fabales</taxon>
        <taxon>Fabaceae</taxon>
        <taxon>Papilionoideae</taxon>
        <taxon>50 kb inversion clade</taxon>
        <taxon>NPAAA clade</taxon>
        <taxon>indigoferoid/millettioid clade</taxon>
        <taxon>Phaseoleae</taxon>
        <taxon>Canavalia</taxon>
    </lineage>
</organism>
<name>A0AAN9QJ62_CANGL</name>
<sequence length="74" mass="8335">MFLHLQLVFCTAQTDLKAIAYKKMLIVIVNFTHMARALILRVRLIASSVDMSDDRSLTIDVVALVNYLTHGTTL</sequence>
<keyword evidence="2" id="KW-1185">Reference proteome</keyword>